<evidence type="ECO:0000313" key="3">
    <source>
        <dbReference type="Proteomes" id="UP000199529"/>
    </source>
</evidence>
<evidence type="ECO:0000256" key="1">
    <source>
        <dbReference type="SAM" id="MobiDB-lite"/>
    </source>
</evidence>
<dbReference type="AlphaFoldDB" id="A0A1H3RUS4"/>
<gene>
    <name evidence="2" type="ORF">SAMN05216215_10582</name>
</gene>
<keyword evidence="3" id="KW-1185">Reference proteome</keyword>
<feature type="region of interest" description="Disordered" evidence="1">
    <location>
        <begin position="1"/>
        <end position="27"/>
    </location>
</feature>
<name>A0A1H3RUS4_9PSEU</name>
<reference evidence="3" key="1">
    <citation type="submission" date="2016-10" db="EMBL/GenBank/DDBJ databases">
        <authorList>
            <person name="Varghese N."/>
            <person name="Submissions S."/>
        </authorList>
    </citation>
    <scope>NUCLEOTIDE SEQUENCE [LARGE SCALE GENOMIC DNA]</scope>
    <source>
        <strain evidence="3">CGMCC 4.3530</strain>
    </source>
</reference>
<organism evidence="2 3">
    <name type="scientific">Saccharopolyspora shandongensis</name>
    <dbReference type="NCBI Taxonomy" id="418495"/>
    <lineage>
        <taxon>Bacteria</taxon>
        <taxon>Bacillati</taxon>
        <taxon>Actinomycetota</taxon>
        <taxon>Actinomycetes</taxon>
        <taxon>Pseudonocardiales</taxon>
        <taxon>Pseudonocardiaceae</taxon>
        <taxon>Saccharopolyspora</taxon>
    </lineage>
</organism>
<dbReference type="OrthoDB" id="9960999at2"/>
<evidence type="ECO:0000313" key="2">
    <source>
        <dbReference type="EMBL" id="SDZ29443.1"/>
    </source>
</evidence>
<dbReference type="Proteomes" id="UP000199529">
    <property type="component" value="Unassembled WGS sequence"/>
</dbReference>
<sequence>MKHPEEYAKSAEESLQQAKEHSTEEIREAHLTEAAVWAQLAQAAATVYAADQQRASERA</sequence>
<protein>
    <submittedName>
        <fullName evidence="2">Uncharacterized protein</fullName>
    </submittedName>
</protein>
<dbReference type="RefSeq" id="WP_093275833.1">
    <property type="nucleotide sequence ID" value="NZ_FNOK01000058.1"/>
</dbReference>
<dbReference type="STRING" id="418495.SAMN05216215_10582"/>
<dbReference type="EMBL" id="FNOK01000058">
    <property type="protein sequence ID" value="SDZ29443.1"/>
    <property type="molecule type" value="Genomic_DNA"/>
</dbReference>
<accession>A0A1H3RUS4</accession>
<proteinExistence type="predicted"/>